<evidence type="ECO:0000313" key="15">
    <source>
        <dbReference type="EMBL" id="KAH0922994.1"/>
    </source>
</evidence>
<organism evidence="15 16">
    <name type="scientific">Brassica napus</name>
    <name type="common">Rape</name>
    <dbReference type="NCBI Taxonomy" id="3708"/>
    <lineage>
        <taxon>Eukaryota</taxon>
        <taxon>Viridiplantae</taxon>
        <taxon>Streptophyta</taxon>
        <taxon>Embryophyta</taxon>
        <taxon>Tracheophyta</taxon>
        <taxon>Spermatophyta</taxon>
        <taxon>Magnoliopsida</taxon>
        <taxon>eudicotyledons</taxon>
        <taxon>Gunneridae</taxon>
        <taxon>Pentapetalae</taxon>
        <taxon>rosids</taxon>
        <taxon>malvids</taxon>
        <taxon>Brassicales</taxon>
        <taxon>Brassicaceae</taxon>
        <taxon>Brassiceae</taxon>
        <taxon>Brassica</taxon>
    </lineage>
</organism>
<keyword evidence="10" id="KW-0560">Oxidoreductase</keyword>
<feature type="chain" id="PRO_5047520174" description="peroxidase" evidence="13">
    <location>
        <begin position="24"/>
        <end position="811"/>
    </location>
</feature>
<evidence type="ECO:0000256" key="1">
    <source>
        <dbReference type="ARBA" id="ARBA00000189"/>
    </source>
</evidence>
<dbReference type="PROSITE" id="PS00436">
    <property type="entry name" value="PEROXIDASE_2"/>
    <property type="match status" value="3"/>
</dbReference>
<dbReference type="InterPro" id="IPR000823">
    <property type="entry name" value="Peroxidase_pln"/>
</dbReference>
<evidence type="ECO:0000256" key="3">
    <source>
        <dbReference type="ARBA" id="ARBA00001970"/>
    </source>
</evidence>
<comment type="cofactor">
    <cofactor evidence="2">
        <name>Ca(2+)</name>
        <dbReference type="ChEBI" id="CHEBI:29108"/>
    </cofactor>
</comment>
<comment type="catalytic activity">
    <reaction evidence="1">
        <text>2 a phenolic donor + H2O2 = 2 a phenolic radical donor + 2 H2O</text>
        <dbReference type="Rhea" id="RHEA:56136"/>
        <dbReference type="ChEBI" id="CHEBI:15377"/>
        <dbReference type="ChEBI" id="CHEBI:16240"/>
        <dbReference type="ChEBI" id="CHEBI:139520"/>
        <dbReference type="ChEBI" id="CHEBI:139521"/>
        <dbReference type="EC" id="1.11.1.7"/>
    </reaction>
</comment>
<dbReference type="PRINTS" id="PR00461">
    <property type="entry name" value="PLPEROXIDASE"/>
</dbReference>
<dbReference type="Gene3D" id="1.10.420.10">
    <property type="entry name" value="Peroxidase, domain 2"/>
    <property type="match status" value="3"/>
</dbReference>
<proteinExistence type="inferred from homology"/>
<keyword evidence="16" id="KW-1185">Reference proteome</keyword>
<dbReference type="PROSITE" id="PS50873">
    <property type="entry name" value="PEROXIDASE_4"/>
    <property type="match status" value="3"/>
</dbReference>
<keyword evidence="13" id="KW-0732">Signal</keyword>
<comment type="function">
    <text evidence="4">Removal of H(2)O(2), oxidation of toxic reductants, biosynthesis and degradation of lignin, suberization, auxin catabolism, response to environmental stresses such as wounding, pathogen attack and oxidative stress. These functions might be dependent on each isozyme/isoform in each plant tissue.</text>
</comment>
<dbReference type="PRINTS" id="PR00458">
    <property type="entry name" value="PEROXIDASE"/>
</dbReference>
<dbReference type="Pfam" id="PF00141">
    <property type="entry name" value="peroxidase"/>
    <property type="match status" value="3"/>
</dbReference>
<feature type="domain" description="Plant heme peroxidase family profile" evidence="14">
    <location>
        <begin position="514"/>
        <end position="811"/>
    </location>
</feature>
<evidence type="ECO:0000256" key="4">
    <source>
        <dbReference type="ARBA" id="ARBA00002322"/>
    </source>
</evidence>
<sequence>MNFVRSLCVFITFLSCLVISVHGQAAARPGPGSGTRIGFYSTTCPNAETIVRNAVTAGFSSNPRIAPGILRMHFHDCFVQGCDGSILITGTNTERTAVPNLNLRGFEVIDNAKTQLEAACPGVVSCADILALAARDSVVLTRGTSWPVPTGRRDGRVSLASNANNLPGPGDSVAVQQQKFSALGLSTRELVVLVGGHTIGTAGCATFRNRLFNSTTGPADPTIDPTFLAQLQTQCPQNGDASVRVDLDTGSATTFDTSYFNNLSRGRGVLQSDQVLWTDPATRPIVQQLMSPRSTFNGDFARAMVRMSNIGVLTGASGEIPTATTRPYTFLPRPRVGYYSSACWNVESIVRSVVQSNYFTNPANAPGILRMHFHDCFVRGCDGSILLDGPNSEKTAIPNQSLRGFNVIEEAKTQLEIACPLTVSCADILALAARDFVVLTGGPWWPVPLGRLDGRVSLASNVDLPEPTDSVAVQKQRFAAKYLNTQDLVVLAVLVAAATAQGNRGSSRGGGGRRPRVGYYGNRCRNVESIVASVVRAHVRSNPANAPGILRMHFHDCFVRGCDGSVLLAGNTSERTAVPNRSLRGFEAIEEAKARLEVACPRTVSCADILTLAAREAVVLTGGQGWRVPLGRLDGRISQASDVILPGPFDPVDKQKRDFAAKTLNTIDLVTLVGGHTIGTAGCGLVRGRFFNFNGTGQPDPSINPRFVPLVQNRCPLTGDASARVDLDDGSVGRFDTSFLRNVRSSRVVLQSDLVLWRDPETRAIIERLLGLRRPSLRFGTEFGKSMVKMSLIDVKTGSDGEIRRVCSRIN</sequence>
<keyword evidence="12" id="KW-1015">Disulfide bond</keyword>
<feature type="domain" description="Plant heme peroxidase family profile" evidence="14">
    <location>
        <begin position="34"/>
        <end position="320"/>
    </location>
</feature>
<evidence type="ECO:0000256" key="9">
    <source>
        <dbReference type="ARBA" id="ARBA00022723"/>
    </source>
</evidence>
<gene>
    <name evidence="15" type="ORF">HID58_023012</name>
</gene>
<reference evidence="15 16" key="1">
    <citation type="submission" date="2021-05" db="EMBL/GenBank/DDBJ databases">
        <title>Genome Assembly of Synthetic Allotetraploid Brassica napus Reveals Homoeologous Exchanges between Subgenomes.</title>
        <authorList>
            <person name="Davis J.T."/>
        </authorList>
    </citation>
    <scope>NUCLEOTIDE SEQUENCE [LARGE SCALE GENOMIC DNA]</scope>
    <source>
        <strain evidence="16">cv. Da-Ae</strain>
        <tissue evidence="15">Seedling</tissue>
    </source>
</reference>
<evidence type="ECO:0000256" key="5">
    <source>
        <dbReference type="ARBA" id="ARBA00006873"/>
    </source>
</evidence>
<comment type="similarity">
    <text evidence="5">Belongs to the peroxidase family. Ascorbate peroxidase subfamily.</text>
</comment>
<comment type="caution">
    <text evidence="15">The sequence shown here is derived from an EMBL/GenBank/DDBJ whole genome shotgun (WGS) entry which is preliminary data.</text>
</comment>
<dbReference type="CDD" id="cd00693">
    <property type="entry name" value="secretory_peroxidase"/>
    <property type="match status" value="2"/>
</dbReference>
<evidence type="ECO:0000256" key="12">
    <source>
        <dbReference type="ARBA" id="ARBA00023157"/>
    </source>
</evidence>
<comment type="cofactor">
    <cofactor evidence="3">
        <name>heme b</name>
        <dbReference type="ChEBI" id="CHEBI:60344"/>
    </cofactor>
</comment>
<evidence type="ECO:0000256" key="13">
    <source>
        <dbReference type="SAM" id="SignalP"/>
    </source>
</evidence>
<evidence type="ECO:0000256" key="7">
    <source>
        <dbReference type="ARBA" id="ARBA00022559"/>
    </source>
</evidence>
<dbReference type="InterPro" id="IPR019794">
    <property type="entry name" value="Peroxidases_AS"/>
</dbReference>
<protein>
    <recommendedName>
        <fullName evidence="6">peroxidase</fullName>
        <ecNumber evidence="6">1.11.1.7</ecNumber>
    </recommendedName>
</protein>
<dbReference type="PROSITE" id="PS51257">
    <property type="entry name" value="PROKAR_LIPOPROTEIN"/>
    <property type="match status" value="1"/>
</dbReference>
<keyword evidence="11" id="KW-0408">Iron</keyword>
<dbReference type="SUPFAM" id="SSF48113">
    <property type="entry name" value="Heme-dependent peroxidases"/>
    <property type="match status" value="3"/>
</dbReference>
<dbReference type="InterPro" id="IPR033905">
    <property type="entry name" value="Secretory_peroxidase"/>
</dbReference>
<evidence type="ECO:0000256" key="8">
    <source>
        <dbReference type="ARBA" id="ARBA00022617"/>
    </source>
</evidence>
<dbReference type="EC" id="1.11.1.7" evidence="6"/>
<dbReference type="EMBL" id="JAGKQM010000006">
    <property type="protein sequence ID" value="KAH0922994.1"/>
    <property type="molecule type" value="Genomic_DNA"/>
</dbReference>
<evidence type="ECO:0000256" key="6">
    <source>
        <dbReference type="ARBA" id="ARBA00012313"/>
    </source>
</evidence>
<keyword evidence="8" id="KW-0349">Heme</keyword>
<evidence type="ECO:0000256" key="10">
    <source>
        <dbReference type="ARBA" id="ARBA00023002"/>
    </source>
</evidence>
<evidence type="ECO:0000256" key="2">
    <source>
        <dbReference type="ARBA" id="ARBA00001913"/>
    </source>
</evidence>
<dbReference type="InterPro" id="IPR010255">
    <property type="entry name" value="Haem_peroxidase_sf"/>
</dbReference>
<name>A0ABQ8D0V5_BRANA</name>
<feature type="domain" description="Plant heme peroxidase family profile" evidence="14">
    <location>
        <begin position="333"/>
        <end position="499"/>
    </location>
</feature>
<dbReference type="InterPro" id="IPR002016">
    <property type="entry name" value="Haem_peroxidase"/>
</dbReference>
<evidence type="ECO:0000259" key="14">
    <source>
        <dbReference type="PROSITE" id="PS50873"/>
    </source>
</evidence>
<dbReference type="Gene3D" id="1.10.520.10">
    <property type="match status" value="3"/>
</dbReference>
<dbReference type="PANTHER" id="PTHR31235">
    <property type="entry name" value="PEROXIDASE 25-RELATED"/>
    <property type="match status" value="1"/>
</dbReference>
<dbReference type="InterPro" id="IPR019793">
    <property type="entry name" value="Peroxidases_heam-ligand_BS"/>
</dbReference>
<keyword evidence="7" id="KW-0575">Peroxidase</keyword>
<dbReference type="PROSITE" id="PS00435">
    <property type="entry name" value="PEROXIDASE_1"/>
    <property type="match status" value="2"/>
</dbReference>
<keyword evidence="9" id="KW-0479">Metal-binding</keyword>
<evidence type="ECO:0000313" key="16">
    <source>
        <dbReference type="Proteomes" id="UP000824890"/>
    </source>
</evidence>
<evidence type="ECO:0000256" key="11">
    <source>
        <dbReference type="ARBA" id="ARBA00023004"/>
    </source>
</evidence>
<feature type="signal peptide" evidence="13">
    <location>
        <begin position="1"/>
        <end position="23"/>
    </location>
</feature>
<dbReference type="Proteomes" id="UP000824890">
    <property type="component" value="Unassembled WGS sequence"/>
</dbReference>
<dbReference type="CDD" id="cd00314">
    <property type="entry name" value="plant_peroxidase_like"/>
    <property type="match status" value="1"/>
</dbReference>
<accession>A0ABQ8D0V5</accession>